<sequence>MGPLLTRGSRAVPGFPNGQSAPGWTNAFWAMDNTEMIVAINFPTLGPVYNGGDK</sequence>
<organism evidence="2 3">
    <name type="scientific">Staurois parvus</name>
    <dbReference type="NCBI Taxonomy" id="386267"/>
    <lineage>
        <taxon>Eukaryota</taxon>
        <taxon>Metazoa</taxon>
        <taxon>Chordata</taxon>
        <taxon>Craniata</taxon>
        <taxon>Vertebrata</taxon>
        <taxon>Euteleostomi</taxon>
        <taxon>Amphibia</taxon>
        <taxon>Batrachia</taxon>
        <taxon>Anura</taxon>
        <taxon>Neobatrachia</taxon>
        <taxon>Ranoidea</taxon>
        <taxon>Ranidae</taxon>
        <taxon>Staurois</taxon>
    </lineage>
</organism>
<accession>A0ABN9FL77</accession>
<gene>
    <name evidence="2" type="ORF">SPARVUS_LOCUS12048485</name>
</gene>
<evidence type="ECO:0000313" key="3">
    <source>
        <dbReference type="Proteomes" id="UP001162483"/>
    </source>
</evidence>
<dbReference type="EMBL" id="CATNWA010016903">
    <property type="protein sequence ID" value="CAI9596281.1"/>
    <property type="molecule type" value="Genomic_DNA"/>
</dbReference>
<name>A0ABN9FL77_9NEOB</name>
<feature type="region of interest" description="Disordered" evidence="1">
    <location>
        <begin position="1"/>
        <end position="21"/>
    </location>
</feature>
<dbReference type="Proteomes" id="UP001162483">
    <property type="component" value="Unassembled WGS sequence"/>
</dbReference>
<comment type="caution">
    <text evidence="2">The sequence shown here is derived from an EMBL/GenBank/DDBJ whole genome shotgun (WGS) entry which is preliminary data.</text>
</comment>
<reference evidence="2" key="1">
    <citation type="submission" date="2023-05" db="EMBL/GenBank/DDBJ databases">
        <authorList>
            <person name="Stuckert A."/>
        </authorList>
    </citation>
    <scope>NUCLEOTIDE SEQUENCE</scope>
</reference>
<proteinExistence type="predicted"/>
<evidence type="ECO:0000313" key="2">
    <source>
        <dbReference type="EMBL" id="CAI9596281.1"/>
    </source>
</evidence>
<feature type="non-terminal residue" evidence="2">
    <location>
        <position position="54"/>
    </location>
</feature>
<evidence type="ECO:0000256" key="1">
    <source>
        <dbReference type="SAM" id="MobiDB-lite"/>
    </source>
</evidence>
<keyword evidence="3" id="KW-1185">Reference proteome</keyword>
<protein>
    <submittedName>
        <fullName evidence="2">Uncharacterized protein</fullName>
    </submittedName>
</protein>